<dbReference type="InterPro" id="IPR020023">
    <property type="entry name" value="PseG"/>
</dbReference>
<evidence type="ECO:0000256" key="2">
    <source>
        <dbReference type="PIRSR" id="PIRSR620023-2"/>
    </source>
</evidence>
<feature type="active site" description="Proton acceptor" evidence="1">
    <location>
        <position position="19"/>
    </location>
</feature>
<dbReference type="EMBL" id="JACIEG010000002">
    <property type="protein sequence ID" value="MBB3968640.1"/>
    <property type="molecule type" value="Genomic_DNA"/>
</dbReference>
<dbReference type="EMBL" id="SNQG01000002">
    <property type="protein sequence ID" value="TEW67722.1"/>
    <property type="molecule type" value="Genomic_DNA"/>
</dbReference>
<dbReference type="EC" id="3.6.1.57" evidence="4"/>
<feature type="binding site" evidence="2">
    <location>
        <position position="242"/>
    </location>
    <ligand>
        <name>substrate</name>
    </ligand>
</feature>
<reference evidence="4" key="2">
    <citation type="submission" date="2019-03" db="EMBL/GenBank/DDBJ databases">
        <authorList>
            <person name="Yan Y.-Q."/>
            <person name="Du Z.-J."/>
        </authorList>
    </citation>
    <scope>NUCLEOTIDE SEQUENCE</scope>
    <source>
        <strain evidence="4">PP-F2FG21</strain>
    </source>
</reference>
<keyword evidence="4" id="KW-0378">Hydrolase</keyword>
<keyword evidence="6" id="KW-1185">Reference proteome</keyword>
<comment type="caution">
    <text evidence="4">The sequence shown here is derived from an EMBL/GenBank/DDBJ whole genome shotgun (WGS) entry which is preliminary data.</text>
</comment>
<organism evidence="4 5">
    <name type="scientific">Mucilaginibacter phyllosphaerae</name>
    <dbReference type="NCBI Taxonomy" id="1812349"/>
    <lineage>
        <taxon>Bacteria</taxon>
        <taxon>Pseudomonadati</taxon>
        <taxon>Bacteroidota</taxon>
        <taxon>Sphingobacteriia</taxon>
        <taxon>Sphingobacteriales</taxon>
        <taxon>Sphingobacteriaceae</taxon>
        <taxon>Mucilaginibacter</taxon>
    </lineage>
</organism>
<proteinExistence type="predicted"/>
<evidence type="ECO:0000313" key="5">
    <source>
        <dbReference type="Proteomes" id="UP000297248"/>
    </source>
</evidence>
<sequence length="322" mass="36166">MKRKVVFRADGSHKIGYGHFIRCLGIAGLIKDDFDCAYATISPTPYQVAEINAVCKLIQVPDNNDFLSCLVGDEIVVIDDYNSTAEFQLAVKAKGCKVVYIDDHNDKQYVCDVLINNIPGFAADSFKTADYTRLYLGTDYALLRSEFLNKELRTIKPNINEAFLAFGGSDIFNLSPRFIKWLNEVDATLKINLLIGDAYKHFDDLQEFSNLNIYKNISAAQVANLIAQSNVCIVPASSLLNEAAAVSSKLIIGYFADNQVMPYNYFVDNKLALGLNDYRDATFEQFASTYKAALTADYLVDNQREAYHYQQGDNLKNIFYNV</sequence>
<accession>A0A4Y8AHG0</accession>
<reference evidence="3 6" key="3">
    <citation type="submission" date="2020-08" db="EMBL/GenBank/DDBJ databases">
        <title>Genomic Encyclopedia of Type Strains, Phase IV (KMG-IV): sequencing the most valuable type-strain genomes for metagenomic binning, comparative biology and taxonomic classification.</title>
        <authorList>
            <person name="Goeker M."/>
        </authorList>
    </citation>
    <scope>NUCLEOTIDE SEQUENCE [LARGE SCALE GENOMIC DNA]</scope>
    <source>
        <strain evidence="3 6">DSM 100995</strain>
    </source>
</reference>
<dbReference type="GO" id="GO:0016787">
    <property type="term" value="F:hydrolase activity"/>
    <property type="evidence" value="ECO:0007669"/>
    <property type="project" value="UniProtKB-KW"/>
</dbReference>
<dbReference type="Gene3D" id="3.40.50.2000">
    <property type="entry name" value="Glycogen Phosphorylase B"/>
    <property type="match status" value="1"/>
</dbReference>
<feature type="binding site" evidence="2">
    <location>
        <begin position="237"/>
        <end position="238"/>
    </location>
    <ligand>
        <name>substrate</name>
    </ligand>
</feature>
<dbReference type="RefSeq" id="WP_134335758.1">
    <property type="nucleotide sequence ID" value="NZ_BMCZ01000004.1"/>
</dbReference>
<protein>
    <submittedName>
        <fullName evidence="4">UDP-2,4-diacetamido-2,4, 6-trideoxy-beta-L-altropyranose hydrolase</fullName>
        <ecNumber evidence="4">3.6.1.57</ecNumber>
    </submittedName>
</protein>
<dbReference type="Proteomes" id="UP000583101">
    <property type="component" value="Unassembled WGS sequence"/>
</dbReference>
<dbReference type="OrthoDB" id="6290225at2"/>
<dbReference type="Proteomes" id="UP000297248">
    <property type="component" value="Unassembled WGS sequence"/>
</dbReference>
<dbReference type="NCBIfam" id="TIGR03590">
    <property type="entry name" value="PseG"/>
    <property type="match status" value="1"/>
</dbReference>
<dbReference type="AlphaFoldDB" id="A0A4Y8AHG0"/>
<reference evidence="4 5" key="1">
    <citation type="journal article" date="2016" name="Int. J. Syst. Evol. Microbiol.">
        <title>Proposal of Mucilaginibacter phyllosphaerae sp. nov. isolated from the phyllosphere of Galium album.</title>
        <authorList>
            <person name="Aydogan E.L."/>
            <person name="Busse H.J."/>
            <person name="Moser G."/>
            <person name="Muller C."/>
            <person name="Kampfer P."/>
            <person name="Glaeser S.P."/>
        </authorList>
    </citation>
    <scope>NUCLEOTIDE SEQUENCE [LARGE SCALE GENOMIC DNA]</scope>
    <source>
        <strain evidence="4 5">PP-F2FG21</strain>
    </source>
</reference>
<gene>
    <name evidence="4" type="primary">pseG</name>
    <name evidence="4" type="ORF">E2R65_06970</name>
    <name evidence="3" type="ORF">GGR35_001232</name>
</gene>
<evidence type="ECO:0000313" key="3">
    <source>
        <dbReference type="EMBL" id="MBB3968640.1"/>
    </source>
</evidence>
<dbReference type="Gene3D" id="3.40.50.11190">
    <property type="match status" value="1"/>
</dbReference>
<evidence type="ECO:0000313" key="4">
    <source>
        <dbReference type="EMBL" id="TEW67722.1"/>
    </source>
</evidence>
<evidence type="ECO:0000313" key="6">
    <source>
        <dbReference type="Proteomes" id="UP000583101"/>
    </source>
</evidence>
<feature type="binding site" evidence="2">
    <location>
        <position position="144"/>
    </location>
    <ligand>
        <name>substrate</name>
    </ligand>
</feature>
<evidence type="ECO:0000256" key="1">
    <source>
        <dbReference type="PIRSR" id="PIRSR620023-1"/>
    </source>
</evidence>
<name>A0A4Y8AHG0_9SPHI</name>